<dbReference type="SUPFAM" id="SSF55729">
    <property type="entry name" value="Acyl-CoA N-acyltransferases (Nat)"/>
    <property type="match status" value="1"/>
</dbReference>
<dbReference type="AlphaFoldDB" id="A0A6J4KJY9"/>
<dbReference type="PANTHER" id="PTHR47017">
    <property type="entry name" value="ACYL-COA"/>
    <property type="match status" value="1"/>
</dbReference>
<dbReference type="Pfam" id="PF04339">
    <property type="entry name" value="FemAB_like"/>
    <property type="match status" value="1"/>
</dbReference>
<organism evidence="1">
    <name type="scientific">uncultured Microvirga sp</name>
    <dbReference type="NCBI Taxonomy" id="412392"/>
    <lineage>
        <taxon>Bacteria</taxon>
        <taxon>Pseudomonadati</taxon>
        <taxon>Pseudomonadota</taxon>
        <taxon>Alphaproteobacteria</taxon>
        <taxon>Hyphomicrobiales</taxon>
        <taxon>Methylobacteriaceae</taxon>
        <taxon>Microvirga</taxon>
        <taxon>environmental samples</taxon>
    </lineage>
</organism>
<evidence type="ECO:0008006" key="2">
    <source>
        <dbReference type="Google" id="ProtNLM"/>
    </source>
</evidence>
<evidence type="ECO:0000313" key="1">
    <source>
        <dbReference type="EMBL" id="CAA9307727.1"/>
    </source>
</evidence>
<dbReference type="InterPro" id="IPR007434">
    <property type="entry name" value="FemAB-like"/>
</dbReference>
<proteinExistence type="predicted"/>
<reference evidence="1" key="1">
    <citation type="submission" date="2020-02" db="EMBL/GenBank/DDBJ databases">
        <authorList>
            <person name="Meier V. D."/>
        </authorList>
    </citation>
    <scope>NUCLEOTIDE SEQUENCE</scope>
    <source>
        <strain evidence="1">AVDCRST_MAG90</strain>
    </source>
</reference>
<accession>A0A6J4KJY9</accession>
<dbReference type="InterPro" id="IPR016181">
    <property type="entry name" value="Acyl_CoA_acyltransferase"/>
</dbReference>
<name>A0A6J4KJY9_9HYPH</name>
<dbReference type="PANTHER" id="PTHR47017:SF1">
    <property type="entry name" value="ACYL-COA"/>
    <property type="match status" value="1"/>
</dbReference>
<dbReference type="EMBL" id="CADCUC010000047">
    <property type="protein sequence ID" value="CAA9307727.1"/>
    <property type="molecule type" value="Genomic_DNA"/>
</dbReference>
<protein>
    <recommendedName>
        <fullName evidence="2">COGs COG3146</fullName>
    </recommendedName>
</protein>
<sequence>MADLRVRVVDSLKSVPAGAWDACANPEPKPPAAAENRVQSAPDSHNPFVSHAFLSCLEESGCVSGRSGWQPTHLIVEQADGAILAAAPCYLKSHSQGEYVFDHAWADAYMRAGGRYYPKLQVSVPFTPVTGPRLLVSPRADPAQAREALVLGLRALRAQAGASSIHLTFLHHGDWEALGRQGWLQRIDQQFHWLNEGYATFDDFLNALASRKRKAIKRERRDALSQGVTIEVLIGRDIREKDWDAFYAFYTDTGSRKWGRPYLNRKFFSLVGERMPERVALIMAKRAGRAIAGAINFLGDTTLYGRNWGCIENHPFLHFEVCYYQAIEFAIARGLARVEAGAQGEHKLARGYQPVATYSAHDIADPGLKRAIADYLKRERSYVEEAVTELASATPFKKAAG</sequence>
<gene>
    <name evidence="1" type="ORF">AVDCRST_MAG90-229</name>
</gene>
<dbReference type="Gene3D" id="3.40.630.30">
    <property type="match status" value="1"/>
</dbReference>